<reference evidence="2" key="3">
    <citation type="submission" date="2012-09" db="EMBL/GenBank/DDBJ databases">
        <authorList>
            <consortium name="VectorBase"/>
        </authorList>
    </citation>
    <scope>NUCLEOTIDE SEQUENCE</scope>
    <source>
        <strain evidence="2">Liverpool</strain>
    </source>
</reference>
<name>J9HEW1_AEDAE</name>
<dbReference type="VEuPathDB" id="VectorBase:AAEL017501"/>
<feature type="compositionally biased region" description="Basic and acidic residues" evidence="1">
    <location>
        <begin position="1"/>
        <end position="10"/>
    </location>
</feature>
<sequence>MMHHGLEQHHQHQAHGHQMAHHRKPHHHVAHHEHHQHHGYGYGYGYKPHKPHHAHEARHEQQHFRSAVDSYAPAPVVHHATAKCGANVLVGCAPEVAKVPCIPLSKGY</sequence>
<dbReference type="PaxDb" id="7159-AAEL017501-PA"/>
<organism evidence="2 3">
    <name type="scientific">Aedes aegypti</name>
    <name type="common">Yellowfever mosquito</name>
    <name type="synonym">Culex aegypti</name>
    <dbReference type="NCBI Taxonomy" id="7159"/>
    <lineage>
        <taxon>Eukaryota</taxon>
        <taxon>Metazoa</taxon>
        <taxon>Ecdysozoa</taxon>
        <taxon>Arthropoda</taxon>
        <taxon>Hexapoda</taxon>
        <taxon>Insecta</taxon>
        <taxon>Pterygota</taxon>
        <taxon>Neoptera</taxon>
        <taxon>Endopterygota</taxon>
        <taxon>Diptera</taxon>
        <taxon>Nematocera</taxon>
        <taxon>Culicoidea</taxon>
        <taxon>Culicidae</taxon>
        <taxon>Culicinae</taxon>
        <taxon>Aedini</taxon>
        <taxon>Aedes</taxon>
        <taxon>Stegomyia</taxon>
    </lineage>
</organism>
<reference evidence="2" key="1">
    <citation type="submission" date="2005-10" db="EMBL/GenBank/DDBJ databases">
        <authorList>
            <person name="Loftus B.J."/>
            <person name="Nene V.M."/>
            <person name="Hannick L.I."/>
            <person name="Bidwell S."/>
            <person name="Haas B."/>
            <person name="Amedeo P."/>
            <person name="Orvis J."/>
            <person name="Wortman J.R."/>
            <person name="White O.R."/>
            <person name="Salzberg S."/>
            <person name="Shumway M."/>
            <person name="Koo H."/>
            <person name="Zhao Y."/>
            <person name="Holmes M."/>
            <person name="Miller J."/>
            <person name="Schatz M."/>
            <person name="Pop M."/>
            <person name="Pai G."/>
            <person name="Utterback T."/>
            <person name="Rogers Y.-H."/>
            <person name="Kravitz S."/>
            <person name="Fraser C.M."/>
        </authorList>
    </citation>
    <scope>NUCLEOTIDE SEQUENCE</scope>
    <source>
        <strain evidence="2">Liverpool</strain>
    </source>
</reference>
<evidence type="ECO:0000313" key="2">
    <source>
        <dbReference type="EMBL" id="EJY57337.1"/>
    </source>
</evidence>
<dbReference type="EMBL" id="CH477194">
    <property type="protein sequence ID" value="EJY57337.1"/>
    <property type="molecule type" value="Genomic_DNA"/>
</dbReference>
<feature type="region of interest" description="Disordered" evidence="1">
    <location>
        <begin position="1"/>
        <end position="38"/>
    </location>
</feature>
<dbReference type="AlphaFoldDB" id="J9HEW1"/>
<dbReference type="eggNOG" id="ENOG502RTJS">
    <property type="taxonomic scope" value="Eukaryota"/>
</dbReference>
<proteinExistence type="predicted"/>
<evidence type="ECO:0000256" key="1">
    <source>
        <dbReference type="SAM" id="MobiDB-lite"/>
    </source>
</evidence>
<evidence type="ECO:0000313" key="3">
    <source>
        <dbReference type="Proteomes" id="UP000682892"/>
    </source>
</evidence>
<feature type="compositionally biased region" description="Basic residues" evidence="1">
    <location>
        <begin position="11"/>
        <end position="38"/>
    </location>
</feature>
<accession>J9HEW1</accession>
<protein>
    <submittedName>
        <fullName evidence="2">AAEL017501-PA</fullName>
    </submittedName>
</protein>
<reference evidence="2" key="2">
    <citation type="journal article" date="2007" name="Science">
        <title>Genome sequence of Aedes aegypti, a major arbovirus vector.</title>
        <authorList>
            <person name="Nene V."/>
            <person name="Wortman J.R."/>
            <person name="Lawson D."/>
            <person name="Haas B."/>
            <person name="Kodira C."/>
            <person name="Tu Z.J."/>
            <person name="Loftus B."/>
            <person name="Xi Z."/>
            <person name="Megy K."/>
            <person name="Grabherr M."/>
            <person name="Ren Q."/>
            <person name="Zdobnov E.M."/>
            <person name="Lobo N.F."/>
            <person name="Campbell K.S."/>
            <person name="Brown S.E."/>
            <person name="Bonaldo M.F."/>
            <person name="Zhu J."/>
            <person name="Sinkins S.P."/>
            <person name="Hogenkamp D.G."/>
            <person name="Amedeo P."/>
            <person name="Arensburger P."/>
            <person name="Atkinson P.W."/>
            <person name="Bidwell S."/>
            <person name="Biedler J."/>
            <person name="Birney E."/>
            <person name="Bruggner R.V."/>
            <person name="Costas J."/>
            <person name="Coy M.R."/>
            <person name="Crabtree J."/>
            <person name="Crawford M."/>
            <person name="Debruyn B."/>
            <person name="Decaprio D."/>
            <person name="Eiglmeier K."/>
            <person name="Eisenstadt E."/>
            <person name="El-Dorry H."/>
            <person name="Gelbart W.M."/>
            <person name="Gomes S.L."/>
            <person name="Hammond M."/>
            <person name="Hannick L.I."/>
            <person name="Hogan J.R."/>
            <person name="Holmes M.H."/>
            <person name="Jaffe D."/>
            <person name="Johnston J.S."/>
            <person name="Kennedy R.C."/>
            <person name="Koo H."/>
            <person name="Kravitz S."/>
            <person name="Kriventseva E.V."/>
            <person name="Kulp D."/>
            <person name="Labutti K."/>
            <person name="Lee E."/>
            <person name="Li S."/>
            <person name="Lovin D.D."/>
            <person name="Mao C."/>
            <person name="Mauceli E."/>
            <person name="Menck C.F."/>
            <person name="Miller J.R."/>
            <person name="Montgomery P."/>
            <person name="Mori A."/>
            <person name="Nascimento A.L."/>
            <person name="Naveira H.F."/>
            <person name="Nusbaum C."/>
            <person name="O'leary S."/>
            <person name="Orvis J."/>
            <person name="Pertea M."/>
            <person name="Quesneville H."/>
            <person name="Reidenbach K.R."/>
            <person name="Rogers Y.H."/>
            <person name="Roth C.W."/>
            <person name="Schneider J.R."/>
            <person name="Schatz M."/>
            <person name="Shumway M."/>
            <person name="Stanke M."/>
            <person name="Stinson E.O."/>
            <person name="Tubio J.M."/>
            <person name="Vanzee J.P."/>
            <person name="Verjovski-Almeida S."/>
            <person name="Werner D."/>
            <person name="White O."/>
            <person name="Wyder S."/>
            <person name="Zeng Q."/>
            <person name="Zhao Q."/>
            <person name="Zhao Y."/>
            <person name="Hill C.A."/>
            <person name="Raikhel A.S."/>
            <person name="Soares M.B."/>
            <person name="Knudson D.L."/>
            <person name="Lee N.H."/>
            <person name="Galagan J."/>
            <person name="Salzberg S.L."/>
            <person name="Paulsen I.T."/>
            <person name="Dimopoulos G."/>
            <person name="Collins F.H."/>
            <person name="Birren B."/>
            <person name="Fraser-Liggett C.M."/>
            <person name="Severson D.W."/>
        </authorList>
    </citation>
    <scope>NUCLEOTIDE SEQUENCE [LARGE SCALE GENOMIC DNA]</scope>
    <source>
        <strain evidence="2">Liverpool</strain>
    </source>
</reference>
<dbReference type="HOGENOM" id="CLU_2199134_0_0_1"/>
<gene>
    <name evidence="2" type="ORF">AaeL_AAEL017501</name>
</gene>
<dbReference type="Proteomes" id="UP000682892">
    <property type="component" value="Unassembled WGS sequence"/>
</dbReference>